<feature type="transmembrane region" description="Helical" evidence="1">
    <location>
        <begin position="36"/>
        <end position="56"/>
    </location>
</feature>
<accession>A0A8D8WWL7</accession>
<keyword evidence="1" id="KW-0812">Transmembrane</keyword>
<evidence type="ECO:0000313" key="2">
    <source>
        <dbReference type="EMBL" id="CAG6675283.1"/>
    </source>
</evidence>
<keyword evidence="1" id="KW-1133">Transmembrane helix</keyword>
<dbReference type="AlphaFoldDB" id="A0A8D8WWL7"/>
<feature type="transmembrane region" description="Helical" evidence="1">
    <location>
        <begin position="92"/>
        <end position="109"/>
    </location>
</feature>
<reference evidence="2" key="1">
    <citation type="submission" date="2021-05" db="EMBL/GenBank/DDBJ databases">
        <authorList>
            <person name="Alioto T."/>
            <person name="Alioto T."/>
            <person name="Gomez Garrido J."/>
        </authorList>
    </citation>
    <scope>NUCLEOTIDE SEQUENCE</scope>
</reference>
<protein>
    <submittedName>
        <fullName evidence="2">Uncharacterized protein</fullName>
    </submittedName>
</protein>
<evidence type="ECO:0000256" key="1">
    <source>
        <dbReference type="SAM" id="Phobius"/>
    </source>
</evidence>
<dbReference type="EMBL" id="HBUF01236082">
    <property type="protein sequence ID" value="CAG6675283.1"/>
    <property type="molecule type" value="Transcribed_RNA"/>
</dbReference>
<proteinExistence type="predicted"/>
<keyword evidence="1" id="KW-0472">Membrane</keyword>
<sequence>MVSTDRPLKAGCKSRTFKHSCPLGIVRLFRCPLNSLNIIFLSGVLHVTLLLHNLFLDFIGVRIRGTDSILSSELPSLSIGQMNSSPLLSSSVGKMSLAFFSVFVFYFSLSNYV</sequence>
<organism evidence="2">
    <name type="scientific">Cacopsylla melanoneura</name>
    <dbReference type="NCBI Taxonomy" id="428564"/>
    <lineage>
        <taxon>Eukaryota</taxon>
        <taxon>Metazoa</taxon>
        <taxon>Ecdysozoa</taxon>
        <taxon>Arthropoda</taxon>
        <taxon>Hexapoda</taxon>
        <taxon>Insecta</taxon>
        <taxon>Pterygota</taxon>
        <taxon>Neoptera</taxon>
        <taxon>Paraneoptera</taxon>
        <taxon>Hemiptera</taxon>
        <taxon>Sternorrhyncha</taxon>
        <taxon>Psylloidea</taxon>
        <taxon>Psyllidae</taxon>
        <taxon>Psyllinae</taxon>
        <taxon>Cacopsylla</taxon>
    </lineage>
</organism>
<name>A0A8D8WWL7_9HEMI</name>